<organism evidence="3">
    <name type="scientific">Arcella intermedia</name>
    <dbReference type="NCBI Taxonomy" id="1963864"/>
    <lineage>
        <taxon>Eukaryota</taxon>
        <taxon>Amoebozoa</taxon>
        <taxon>Tubulinea</taxon>
        <taxon>Elardia</taxon>
        <taxon>Arcellinida</taxon>
        <taxon>Sphaerothecina</taxon>
        <taxon>Arcellidae</taxon>
        <taxon>Arcella</taxon>
    </lineage>
</organism>
<dbReference type="PANTHER" id="PTHR12674:SF2">
    <property type="entry name" value="PREFOLDIN SUBUNIT 5"/>
    <property type="match status" value="1"/>
</dbReference>
<reference evidence="3" key="1">
    <citation type="journal article" date="2020" name="J. Eukaryot. Microbiol.">
        <title>De novo Sequencing, Assembly and Annotation of the Transcriptome for the Free-Living Testate Amoeba Arcella intermedia.</title>
        <authorList>
            <person name="Ribeiro G.M."/>
            <person name="Porfirio-Sousa A.L."/>
            <person name="Maurer-Alcala X.X."/>
            <person name="Katz L.A."/>
            <person name="Lahr D.J.G."/>
        </authorList>
    </citation>
    <scope>NUCLEOTIDE SEQUENCE</scope>
</reference>
<dbReference type="GO" id="GO:0005737">
    <property type="term" value="C:cytoplasm"/>
    <property type="evidence" value="ECO:0007669"/>
    <property type="project" value="TreeGrafter"/>
</dbReference>
<dbReference type="EMBL" id="GIBP01009574">
    <property type="protein sequence ID" value="NDV38543.1"/>
    <property type="molecule type" value="Transcribed_RNA"/>
</dbReference>
<dbReference type="CDD" id="cd23157">
    <property type="entry name" value="Prefoldin_5"/>
    <property type="match status" value="1"/>
</dbReference>
<dbReference type="InterPro" id="IPR011599">
    <property type="entry name" value="PFD_alpha_archaea"/>
</dbReference>
<dbReference type="InterPro" id="IPR009053">
    <property type="entry name" value="Prefoldin"/>
</dbReference>
<dbReference type="HAMAP" id="MF_00308">
    <property type="entry name" value="PfdA"/>
    <property type="match status" value="1"/>
</dbReference>
<proteinExistence type="inferred from homology"/>
<dbReference type="GO" id="GO:1990113">
    <property type="term" value="P:RNA polymerase I assembly"/>
    <property type="evidence" value="ECO:0007669"/>
    <property type="project" value="TreeGrafter"/>
</dbReference>
<accession>A0A6B2LN87</accession>
<dbReference type="GO" id="GO:0006457">
    <property type="term" value="P:protein folding"/>
    <property type="evidence" value="ECO:0007669"/>
    <property type="project" value="InterPro"/>
</dbReference>
<dbReference type="Gene3D" id="1.10.287.370">
    <property type="match status" value="1"/>
</dbReference>
<evidence type="ECO:0000256" key="1">
    <source>
        <dbReference type="ARBA" id="ARBA00010048"/>
    </source>
</evidence>
<dbReference type="NCBIfam" id="TIGR00293">
    <property type="entry name" value="prefoldin subunit alpha"/>
    <property type="match status" value="1"/>
</dbReference>
<dbReference type="Pfam" id="PF02996">
    <property type="entry name" value="Prefoldin"/>
    <property type="match status" value="1"/>
</dbReference>
<dbReference type="InterPro" id="IPR004127">
    <property type="entry name" value="Prefoldin_subunit_alpha"/>
</dbReference>
<evidence type="ECO:0008006" key="4">
    <source>
        <dbReference type="Google" id="ProtNLM"/>
    </source>
</evidence>
<dbReference type="SUPFAM" id="SSF46579">
    <property type="entry name" value="Prefoldin"/>
    <property type="match status" value="1"/>
</dbReference>
<feature type="coiled-coil region" evidence="2">
    <location>
        <begin position="17"/>
        <end position="44"/>
    </location>
</feature>
<sequence>MMATEKAQPVDIQTLSVEQLGNVIKQVDEDIQSLQNAYTALKIASNKFQDAGSALSEFKPENEGKEIFVPLTSSLYVKGRMVNVDKVLVDVGTGYFVEKSVSAAQEYTERRSTDINAKAEQIQKSIDAKRKSMIQIQMVYQAKLQLQLSNKPADK</sequence>
<evidence type="ECO:0000313" key="3">
    <source>
        <dbReference type="EMBL" id="NDV38543.1"/>
    </source>
</evidence>
<keyword evidence="2" id="KW-0175">Coiled coil</keyword>
<dbReference type="AlphaFoldDB" id="A0A6B2LN87"/>
<dbReference type="GO" id="GO:1990115">
    <property type="term" value="P:RNA polymerase III assembly"/>
    <property type="evidence" value="ECO:0007669"/>
    <property type="project" value="TreeGrafter"/>
</dbReference>
<dbReference type="GO" id="GO:0016272">
    <property type="term" value="C:prefoldin complex"/>
    <property type="evidence" value="ECO:0007669"/>
    <property type="project" value="InterPro"/>
</dbReference>
<dbReference type="GO" id="GO:0051082">
    <property type="term" value="F:unfolded protein binding"/>
    <property type="evidence" value="ECO:0007669"/>
    <property type="project" value="InterPro"/>
</dbReference>
<dbReference type="PANTHER" id="PTHR12674">
    <property type="entry name" value="PREFOLDIN SUBUNIT 5"/>
    <property type="match status" value="1"/>
</dbReference>
<evidence type="ECO:0000256" key="2">
    <source>
        <dbReference type="SAM" id="Coils"/>
    </source>
</evidence>
<name>A0A6B2LN87_9EUKA</name>
<comment type="similarity">
    <text evidence="1">Belongs to the prefoldin subunit alpha family.</text>
</comment>
<protein>
    <recommendedName>
        <fullName evidence="4">Prefoldin subunit 5</fullName>
    </recommendedName>
</protein>
<dbReference type="GO" id="GO:1990114">
    <property type="term" value="P:RNA polymerase II core complex assembly"/>
    <property type="evidence" value="ECO:0007669"/>
    <property type="project" value="TreeGrafter"/>
</dbReference>